<dbReference type="AlphaFoldDB" id="A0A4R2KNZ5"/>
<proteinExistence type="inferred from homology"/>
<dbReference type="Proteomes" id="UP000295142">
    <property type="component" value="Unassembled WGS sequence"/>
</dbReference>
<dbReference type="GO" id="GO:0004181">
    <property type="term" value="F:metallocarboxypeptidase activity"/>
    <property type="evidence" value="ECO:0007669"/>
    <property type="project" value="UniProtKB-UniRule"/>
</dbReference>
<keyword evidence="1 4" id="KW-0121">Carboxypeptidase</keyword>
<reference evidence="4 5" key="1">
    <citation type="submission" date="2019-03" db="EMBL/GenBank/DDBJ databases">
        <title>Genomic Encyclopedia of Type Strains, Phase IV (KMG-IV): sequencing the most valuable type-strain genomes for metagenomic binning, comparative biology and taxonomic classification.</title>
        <authorList>
            <person name="Goeker M."/>
        </authorList>
    </citation>
    <scope>NUCLEOTIDE SEQUENCE [LARGE SCALE GENOMIC DNA]</scope>
    <source>
        <strain evidence="4 5">DSM 4868</strain>
    </source>
</reference>
<feature type="binding site" evidence="2">
    <location>
        <position position="261"/>
    </location>
    <ligand>
        <name>Zn(2+)</name>
        <dbReference type="ChEBI" id="CHEBI:29105"/>
        <note>catalytic</note>
    </ligand>
</feature>
<sequence>MVAFDDLMAFQRETEALAQVMGRLGWDQETMMPKGAAQQRADEMGALESVLHARRTDSRVGDWLAAVDEGALDDVGRAQIRHIRRSHARAVRLPDTLSAQLARVTSRAQGIWAEARAADDVAHFLPVLTEVVRLKREEAAALADGRDLYDALLDDYEPGATAEGIGAMFDRMRPRLVDLRERIMGSARTPAALSGNFPAEGQMVLAREVASHFGYDWRHGRLDRSVHPFTSGSGTDVRITTRVDTAEPLGCLYSTLHEVGHGAYEQGIDPAFRLTPLGQGVSMGVHESQSRIYENQLGRSRAFCGWLFGRMGEVFGQAGAGDADAFYAAVNRVHSGHIRTEADEVHYNLHIMLRFDLERELIAGRLEVADLEEAWNARFAADFGVAVDRPANGVLQDVHWSVGLFGYFPTYTLGNVYAGCLYTALRAAVPSLDNDLARGHAEPATAWLRDHVQRHGGLSEPAATIERACGFAPHEGPLLDYLDAKFGALYDL</sequence>
<dbReference type="SUPFAM" id="SSF55486">
    <property type="entry name" value="Metalloproteases ('zincins'), catalytic domain"/>
    <property type="match status" value="1"/>
</dbReference>
<dbReference type="OrthoDB" id="9772308at2"/>
<dbReference type="GO" id="GO:0046872">
    <property type="term" value="F:metal ion binding"/>
    <property type="evidence" value="ECO:0007669"/>
    <property type="project" value="UniProtKB-KW"/>
</dbReference>
<comment type="catalytic activity">
    <reaction evidence="1">
        <text>Release of a C-terminal amino acid with broad specificity, except for -Pro.</text>
        <dbReference type="EC" id="3.4.17.19"/>
    </reaction>
</comment>
<dbReference type="CDD" id="cd06460">
    <property type="entry name" value="M32_Taq"/>
    <property type="match status" value="1"/>
</dbReference>
<dbReference type="PANTHER" id="PTHR34217:SF1">
    <property type="entry name" value="CARBOXYPEPTIDASE 1"/>
    <property type="match status" value="1"/>
</dbReference>
<dbReference type="InterPro" id="IPR001333">
    <property type="entry name" value="Peptidase_M32_Taq"/>
</dbReference>
<keyword evidence="5" id="KW-1185">Reference proteome</keyword>
<comment type="similarity">
    <text evidence="1">Belongs to the peptidase M32 family.</text>
</comment>
<keyword evidence="1" id="KW-0378">Hydrolase</keyword>
<dbReference type="EMBL" id="SLWW01000004">
    <property type="protein sequence ID" value="TCO72556.1"/>
    <property type="molecule type" value="Genomic_DNA"/>
</dbReference>
<dbReference type="EC" id="3.4.17.19" evidence="1"/>
<comment type="function">
    <text evidence="1">Broad specificity carboxypetidase that releases amino acids sequentially from the C-terminus, including neutral, aromatic, polar and basic residues.</text>
</comment>
<evidence type="ECO:0000313" key="4">
    <source>
        <dbReference type="EMBL" id="TCO72556.1"/>
    </source>
</evidence>
<keyword evidence="1" id="KW-0645">Protease</keyword>
<dbReference type="Gene3D" id="1.10.1370.30">
    <property type="match status" value="1"/>
</dbReference>
<comment type="caution">
    <text evidence="4">The sequence shown here is derived from an EMBL/GenBank/DDBJ whole genome shotgun (WGS) entry which is preliminary data.</text>
</comment>
<feature type="binding site" evidence="2">
    <location>
        <position position="287"/>
    </location>
    <ligand>
        <name>Zn(2+)</name>
        <dbReference type="ChEBI" id="CHEBI:29105"/>
        <note>catalytic</note>
    </ligand>
</feature>
<dbReference type="PROSITE" id="PS52034">
    <property type="entry name" value="PEPTIDASE_M32"/>
    <property type="match status" value="1"/>
</dbReference>
<dbReference type="RefSeq" id="WP_132543216.1">
    <property type="nucleotide sequence ID" value="NZ_SLWW01000004.1"/>
</dbReference>
<accession>A0A4R2KNZ5</accession>
<evidence type="ECO:0000313" key="5">
    <source>
        <dbReference type="Proteomes" id="UP000295142"/>
    </source>
</evidence>
<keyword evidence="2" id="KW-0862">Zinc</keyword>
<evidence type="ECO:0000256" key="1">
    <source>
        <dbReference type="PIRNR" id="PIRNR006615"/>
    </source>
</evidence>
<dbReference type="PANTHER" id="PTHR34217">
    <property type="entry name" value="METAL-DEPENDENT CARBOXYPEPTIDASE"/>
    <property type="match status" value="1"/>
</dbReference>
<dbReference type="GO" id="GO:0006508">
    <property type="term" value="P:proteolysis"/>
    <property type="evidence" value="ECO:0007669"/>
    <property type="project" value="UniProtKB-UniRule"/>
</dbReference>
<comment type="cofactor">
    <cofactor evidence="2">
        <name>Zn(2+)</name>
        <dbReference type="ChEBI" id="CHEBI:29105"/>
    </cofactor>
    <text evidence="2">Binds 1 zinc ion per subunit.</text>
</comment>
<name>A0A4R2KNZ5_9RHOB</name>
<evidence type="ECO:0000256" key="2">
    <source>
        <dbReference type="PIRSR" id="PIRSR006615-1"/>
    </source>
</evidence>
<keyword evidence="1" id="KW-0482">Metalloprotease</keyword>
<keyword evidence="1 2" id="KW-0479">Metal-binding</keyword>
<feature type="binding site" evidence="2">
    <location>
        <position position="257"/>
    </location>
    <ligand>
        <name>Zn(2+)</name>
        <dbReference type="ChEBI" id="CHEBI:29105"/>
        <note>catalytic</note>
    </ligand>
</feature>
<evidence type="ECO:0000256" key="3">
    <source>
        <dbReference type="PIRSR" id="PIRSR006615-2"/>
    </source>
</evidence>
<protein>
    <recommendedName>
        <fullName evidence="1">Metal-dependent carboxypeptidase</fullName>
        <ecNumber evidence="1">3.4.17.19</ecNumber>
    </recommendedName>
</protein>
<dbReference type="Pfam" id="PF02074">
    <property type="entry name" value="Peptidase_M32"/>
    <property type="match status" value="1"/>
</dbReference>
<gene>
    <name evidence="4" type="ORF">EV655_104246</name>
</gene>
<feature type="active site" description="Proton donor/acceptor" evidence="3">
    <location>
        <position position="258"/>
    </location>
</feature>
<dbReference type="PIRSF" id="PIRSF006615">
    <property type="entry name" value="Zn_crbxpep_Taq"/>
    <property type="match status" value="1"/>
</dbReference>
<dbReference type="PRINTS" id="PR00998">
    <property type="entry name" value="CRBOXYPTASET"/>
</dbReference>
<organism evidence="4 5">
    <name type="scientific">Rhodovulum euryhalinum</name>
    <dbReference type="NCBI Taxonomy" id="35805"/>
    <lineage>
        <taxon>Bacteria</taxon>
        <taxon>Pseudomonadati</taxon>
        <taxon>Pseudomonadota</taxon>
        <taxon>Alphaproteobacteria</taxon>
        <taxon>Rhodobacterales</taxon>
        <taxon>Paracoccaceae</taxon>
        <taxon>Rhodovulum</taxon>
    </lineage>
</organism>